<evidence type="ECO:0000313" key="1">
    <source>
        <dbReference type="EMBL" id="SFN48397.1"/>
    </source>
</evidence>
<dbReference type="AlphaFoldDB" id="A0A1I4ZDW8"/>
<dbReference type="OrthoDB" id="9815326at2"/>
<dbReference type="Proteomes" id="UP000199236">
    <property type="component" value="Unassembled WGS sequence"/>
</dbReference>
<dbReference type="PIRSF" id="PIRSF029730">
    <property type="entry name" value="UCP029730"/>
    <property type="match status" value="1"/>
</dbReference>
<dbReference type="InterPro" id="IPR007709">
    <property type="entry name" value="N-FG_amidohydro"/>
</dbReference>
<dbReference type="STRING" id="655353.SAMN04488056_10156"/>
<protein>
    <submittedName>
        <fullName evidence="1">Predicted N-formylglutamate amidohydrolase</fullName>
    </submittedName>
</protein>
<evidence type="ECO:0000313" key="2">
    <source>
        <dbReference type="Proteomes" id="UP000199236"/>
    </source>
</evidence>
<proteinExistence type="predicted"/>
<keyword evidence="1" id="KW-0378">Hydrolase</keyword>
<dbReference type="GO" id="GO:0016787">
    <property type="term" value="F:hydrolase activity"/>
    <property type="evidence" value="ECO:0007669"/>
    <property type="project" value="UniProtKB-KW"/>
</dbReference>
<keyword evidence="2" id="KW-1185">Reference proteome</keyword>
<dbReference type="RefSeq" id="WP_090067689.1">
    <property type="nucleotide sequence ID" value="NZ_FOVR01000001.1"/>
</dbReference>
<accession>A0A1I4ZDW8</accession>
<name>A0A1I4ZDW8_9HYPH</name>
<dbReference type="Gene3D" id="3.40.630.40">
    <property type="entry name" value="Zn-dependent exopeptidases"/>
    <property type="match status" value="1"/>
</dbReference>
<reference evidence="1 2" key="1">
    <citation type="submission" date="2016-10" db="EMBL/GenBank/DDBJ databases">
        <authorList>
            <person name="de Groot N.N."/>
        </authorList>
    </citation>
    <scope>NUCLEOTIDE SEQUENCE [LARGE SCALE GENOMIC DNA]</scope>
    <source>
        <strain evidence="1 2">CGMCC 1.9157</strain>
    </source>
</reference>
<sequence length="250" mass="27636">MTQLLQAGDPSPSLILNPEGTCPILLACEHAGQGIPKALGDLGLSREQLDMHIGWDIGAAALTRLLSERLNATAILQYYSRLVIDCNRPPEAPDSVPEVSDKVTIPANVDADNKQARVDEIFTPYQGQVSRLLDSGRYKAALSIHSFTPVMQGVPRPWDIGFLFGSHDDTSRRLAAFLEKAYPWMTIGFNEPYQVSGLSDWFVPRHGEARGLPHALIEVRNDHISDKDGQEKWADILAASFRHFLEEVPA</sequence>
<dbReference type="EMBL" id="FOVR01000001">
    <property type="protein sequence ID" value="SFN48397.1"/>
    <property type="molecule type" value="Genomic_DNA"/>
</dbReference>
<dbReference type="SUPFAM" id="SSF53187">
    <property type="entry name" value="Zn-dependent exopeptidases"/>
    <property type="match status" value="1"/>
</dbReference>
<gene>
    <name evidence="1" type="ORF">SAMN04488056_10156</name>
</gene>
<dbReference type="InterPro" id="IPR011227">
    <property type="entry name" value="UCP029730"/>
</dbReference>
<organism evidence="1 2">
    <name type="scientific">Cohaesibacter marisflavi</name>
    <dbReference type="NCBI Taxonomy" id="655353"/>
    <lineage>
        <taxon>Bacteria</taxon>
        <taxon>Pseudomonadati</taxon>
        <taxon>Pseudomonadota</taxon>
        <taxon>Alphaproteobacteria</taxon>
        <taxon>Hyphomicrobiales</taxon>
        <taxon>Cohaesibacteraceae</taxon>
    </lineage>
</organism>
<dbReference type="Pfam" id="PF05013">
    <property type="entry name" value="FGase"/>
    <property type="match status" value="1"/>
</dbReference>